<dbReference type="Pfam" id="PF07690">
    <property type="entry name" value="MFS_1"/>
    <property type="match status" value="1"/>
</dbReference>
<evidence type="ECO:0000259" key="8">
    <source>
        <dbReference type="PROSITE" id="PS50850"/>
    </source>
</evidence>
<keyword evidence="4 7" id="KW-0812">Transmembrane</keyword>
<feature type="transmembrane region" description="Helical" evidence="7">
    <location>
        <begin position="287"/>
        <end position="308"/>
    </location>
</feature>
<feature type="transmembrane region" description="Helical" evidence="7">
    <location>
        <begin position="320"/>
        <end position="338"/>
    </location>
</feature>
<evidence type="ECO:0000256" key="2">
    <source>
        <dbReference type="ARBA" id="ARBA00022448"/>
    </source>
</evidence>
<feature type="transmembrane region" description="Helical" evidence="7">
    <location>
        <begin position="125"/>
        <end position="147"/>
    </location>
</feature>
<feature type="transmembrane region" description="Helical" evidence="7">
    <location>
        <begin position="184"/>
        <end position="205"/>
    </location>
</feature>
<evidence type="ECO:0000256" key="5">
    <source>
        <dbReference type="ARBA" id="ARBA00022989"/>
    </source>
</evidence>
<feature type="transmembrane region" description="Helical" evidence="7">
    <location>
        <begin position="419"/>
        <end position="442"/>
    </location>
</feature>
<feature type="transmembrane region" description="Helical" evidence="7">
    <location>
        <begin position="344"/>
        <end position="364"/>
    </location>
</feature>
<dbReference type="PROSITE" id="PS50850">
    <property type="entry name" value="MFS"/>
    <property type="match status" value="1"/>
</dbReference>
<dbReference type="SUPFAM" id="SSF103473">
    <property type="entry name" value="MFS general substrate transporter"/>
    <property type="match status" value="1"/>
</dbReference>
<organism evidence="9 10">
    <name type="scientific">Cupriavidus basilensis</name>
    <dbReference type="NCBI Taxonomy" id="68895"/>
    <lineage>
        <taxon>Bacteria</taxon>
        <taxon>Pseudomonadati</taxon>
        <taxon>Pseudomonadota</taxon>
        <taxon>Betaproteobacteria</taxon>
        <taxon>Burkholderiales</taxon>
        <taxon>Burkholderiaceae</taxon>
        <taxon>Cupriavidus</taxon>
    </lineage>
</organism>
<evidence type="ECO:0000256" key="7">
    <source>
        <dbReference type="SAM" id="Phobius"/>
    </source>
</evidence>
<feature type="domain" description="Major facilitator superfamily (MFS) profile" evidence="8">
    <location>
        <begin position="1"/>
        <end position="449"/>
    </location>
</feature>
<feature type="transmembrane region" description="Helical" evidence="7">
    <location>
        <begin position="248"/>
        <end position="267"/>
    </location>
</feature>
<evidence type="ECO:0000256" key="1">
    <source>
        <dbReference type="ARBA" id="ARBA00004651"/>
    </source>
</evidence>
<dbReference type="CDD" id="cd17503">
    <property type="entry name" value="MFS_LmrB_MDR_like"/>
    <property type="match status" value="1"/>
</dbReference>
<keyword evidence="3" id="KW-1003">Cell membrane</keyword>
<keyword evidence="6 7" id="KW-0472">Membrane</keyword>
<proteinExistence type="predicted"/>
<evidence type="ECO:0000256" key="3">
    <source>
        <dbReference type="ARBA" id="ARBA00022475"/>
    </source>
</evidence>
<keyword evidence="5 7" id="KW-1133">Transmembrane helix</keyword>
<feature type="transmembrane region" description="Helical" evidence="7">
    <location>
        <begin position="92"/>
        <end position="113"/>
    </location>
</feature>
<evidence type="ECO:0000256" key="6">
    <source>
        <dbReference type="ARBA" id="ARBA00023136"/>
    </source>
</evidence>
<evidence type="ECO:0000313" key="10">
    <source>
        <dbReference type="Proteomes" id="UP000397656"/>
    </source>
</evidence>
<keyword evidence="2" id="KW-0813">Transport</keyword>
<dbReference type="InterPro" id="IPR011701">
    <property type="entry name" value="MFS"/>
</dbReference>
<dbReference type="GO" id="GO:0022857">
    <property type="term" value="F:transmembrane transporter activity"/>
    <property type="evidence" value="ECO:0007669"/>
    <property type="project" value="InterPro"/>
</dbReference>
<dbReference type="InterPro" id="IPR004638">
    <property type="entry name" value="EmrB-like"/>
</dbReference>
<gene>
    <name evidence="9" type="primary">mdtD</name>
    <name evidence="9" type="ORF">F7R26_026195</name>
</gene>
<dbReference type="PANTHER" id="PTHR42718:SF46">
    <property type="entry name" value="BLR6921 PROTEIN"/>
    <property type="match status" value="1"/>
</dbReference>
<reference evidence="9 10" key="1">
    <citation type="submission" date="2020-10" db="EMBL/GenBank/DDBJ databases">
        <title>Complete genome sequence of Cupriavidus basilensis CCUG 49340T.</title>
        <authorList>
            <person name="Salva-Serra F."/>
            <person name="Donoso R.A."/>
            <person name="Cho K.H."/>
            <person name="Yoo J.A."/>
            <person name="Lee K."/>
            <person name="Yoon S.-H."/>
            <person name="Perez-Pantoja D."/>
            <person name="Moore E.R.B."/>
        </authorList>
    </citation>
    <scope>NUCLEOTIDE SEQUENCE [LARGE SCALE GENOMIC DNA]</scope>
    <source>
        <strain evidence="10">CCUG 49340</strain>
    </source>
</reference>
<accession>A0A7M2H9U3</accession>
<feature type="transmembrane region" description="Helical" evidence="7">
    <location>
        <begin position="217"/>
        <end position="236"/>
    </location>
</feature>
<dbReference type="EMBL" id="CP062804">
    <property type="protein sequence ID" value="QOT81305.1"/>
    <property type="molecule type" value="Genomic_DNA"/>
</dbReference>
<evidence type="ECO:0000256" key="4">
    <source>
        <dbReference type="ARBA" id="ARBA00022692"/>
    </source>
</evidence>
<dbReference type="InterPro" id="IPR020846">
    <property type="entry name" value="MFS_dom"/>
</dbReference>
<dbReference type="PANTHER" id="PTHR42718">
    <property type="entry name" value="MAJOR FACILITATOR SUPERFAMILY MULTIDRUG TRANSPORTER MFSC"/>
    <property type="match status" value="1"/>
</dbReference>
<dbReference type="NCBIfam" id="TIGR00711">
    <property type="entry name" value="efflux_EmrB"/>
    <property type="match status" value="1"/>
</dbReference>
<dbReference type="Gene3D" id="1.20.1720.10">
    <property type="entry name" value="Multidrug resistance protein D"/>
    <property type="match status" value="1"/>
</dbReference>
<dbReference type="NCBIfam" id="NF007799">
    <property type="entry name" value="PRK10504.1"/>
    <property type="match status" value="1"/>
</dbReference>
<dbReference type="Gene3D" id="1.20.1250.20">
    <property type="entry name" value="MFS general substrate transporter like domains"/>
    <property type="match status" value="1"/>
</dbReference>
<dbReference type="InterPro" id="IPR036259">
    <property type="entry name" value="MFS_trans_sf"/>
</dbReference>
<feature type="transmembrane region" description="Helical" evidence="7">
    <location>
        <begin position="384"/>
        <end position="407"/>
    </location>
</feature>
<feature type="transmembrane region" description="Helical" evidence="7">
    <location>
        <begin position="153"/>
        <end position="172"/>
    </location>
</feature>
<evidence type="ECO:0000313" key="9">
    <source>
        <dbReference type="EMBL" id="QOT81305.1"/>
    </source>
</evidence>
<sequence>MLWVVAIGFFMQTLDSTIVNTALPSMARSLGESPLRMQSVIIAYSLTMAVIIPASGWLADRFGTRTIFQTAIVLFVAGSLACAYSNSLTWLVVSRVVQGVGGAMLLPVGRLAVLRTFPRDQYLQALSFVAIPGMVGPLIGPTLGGWLTQTFSWHWIFLINVPVGLLGGLATMRYMPNARLHGVAPFDLSGYLLLAISMLTISFSLDGLAELGFEHATVLMLLIASMASLTAYVLHASRRRRPLFALRLFRIHTFSVGLLGNLFARIGNGAMPFLIPLTLQVSLGYSPFQAGMMMLPITAAGMASKRLATRLIERHGYRKVLVTNTFLVGLAMASFALISPTQPLALVLVQLALFGMVNSIQFTAMNTVTLKDLGTAGASGGNSLLSMVQMLSMSLAVTSAGALLATFQGTFGRHGATSALPAFHATFICVGLITSASAWIFLQLSPDVARPAGKGVEDATEM</sequence>
<protein>
    <submittedName>
        <fullName evidence="9">Multidrug transporter subunit MdtD</fullName>
    </submittedName>
</protein>
<dbReference type="AlphaFoldDB" id="A0A7M2H9U3"/>
<dbReference type="Proteomes" id="UP000397656">
    <property type="component" value="Chromosome 2"/>
</dbReference>
<comment type="subcellular location">
    <subcellularLocation>
        <location evidence="1">Cell membrane</location>
        <topology evidence="1">Multi-pass membrane protein</topology>
    </subcellularLocation>
</comment>
<feature type="transmembrane region" description="Helical" evidence="7">
    <location>
        <begin position="66"/>
        <end position="86"/>
    </location>
</feature>
<name>A0A7M2H9U3_9BURK</name>
<dbReference type="PRINTS" id="PR01036">
    <property type="entry name" value="TCRTETB"/>
</dbReference>
<dbReference type="GO" id="GO:0005886">
    <property type="term" value="C:plasma membrane"/>
    <property type="evidence" value="ECO:0007669"/>
    <property type="project" value="UniProtKB-SubCell"/>
</dbReference>
<feature type="transmembrane region" description="Helical" evidence="7">
    <location>
        <begin position="40"/>
        <end position="59"/>
    </location>
</feature>